<keyword evidence="6" id="KW-0677">Repeat</keyword>
<accession>A0AAD8BA78</accession>
<keyword evidence="4 11" id="KW-0812">Transmembrane</keyword>
<reference evidence="14" key="1">
    <citation type="journal article" date="2023" name="PLoS Negl. Trop. Dis.">
        <title>A genome sequence for Biomphalaria pfeifferi, the major vector snail for the human-infecting parasite Schistosoma mansoni.</title>
        <authorList>
            <person name="Bu L."/>
            <person name="Lu L."/>
            <person name="Laidemitt M.R."/>
            <person name="Zhang S.M."/>
            <person name="Mutuku M."/>
            <person name="Mkoji G."/>
            <person name="Steinauer M."/>
            <person name="Loker E.S."/>
        </authorList>
    </citation>
    <scope>NUCLEOTIDE SEQUENCE</scope>
    <source>
        <strain evidence="14">KasaAsao</strain>
    </source>
</reference>
<dbReference type="InterPro" id="IPR032675">
    <property type="entry name" value="LRR_dom_sf"/>
</dbReference>
<name>A0AAD8BA78_BIOPF</name>
<feature type="chain" id="PRO_5042033337" evidence="12">
    <location>
        <begin position="23"/>
        <end position="899"/>
    </location>
</feature>
<keyword evidence="3" id="KW-0433">Leucine-rich repeat</keyword>
<dbReference type="InterPro" id="IPR003591">
    <property type="entry name" value="Leu-rich_rpt_typical-subtyp"/>
</dbReference>
<protein>
    <submittedName>
        <fullName evidence="14">Toll-like receptor 2 type-1</fullName>
    </submittedName>
</protein>
<comment type="subcellular location">
    <subcellularLocation>
        <location evidence="1">Membrane</location>
        <topology evidence="1">Single-pass membrane protein</topology>
    </subcellularLocation>
</comment>
<evidence type="ECO:0000256" key="7">
    <source>
        <dbReference type="ARBA" id="ARBA00022989"/>
    </source>
</evidence>
<dbReference type="GO" id="GO:0007165">
    <property type="term" value="P:signal transduction"/>
    <property type="evidence" value="ECO:0007669"/>
    <property type="project" value="InterPro"/>
</dbReference>
<evidence type="ECO:0000256" key="9">
    <source>
        <dbReference type="ARBA" id="ARBA00023170"/>
    </source>
</evidence>
<evidence type="ECO:0000256" key="10">
    <source>
        <dbReference type="ARBA" id="ARBA00023180"/>
    </source>
</evidence>
<dbReference type="SUPFAM" id="SSF52200">
    <property type="entry name" value="Toll/Interleukin receptor TIR domain"/>
    <property type="match status" value="1"/>
</dbReference>
<dbReference type="Gene3D" id="3.40.50.10140">
    <property type="entry name" value="Toll/interleukin-1 receptor homology (TIR) domain"/>
    <property type="match status" value="1"/>
</dbReference>
<comment type="similarity">
    <text evidence="2">Belongs to the Toll-like receptor family.</text>
</comment>
<keyword evidence="8 11" id="KW-0472">Membrane</keyword>
<reference evidence="14" key="2">
    <citation type="submission" date="2023-04" db="EMBL/GenBank/DDBJ databases">
        <authorList>
            <person name="Bu L."/>
            <person name="Lu L."/>
            <person name="Laidemitt M.R."/>
            <person name="Zhang S.M."/>
            <person name="Mutuku M."/>
            <person name="Mkoji G."/>
            <person name="Steinauer M."/>
            <person name="Loker E.S."/>
        </authorList>
    </citation>
    <scope>NUCLEOTIDE SEQUENCE</scope>
    <source>
        <strain evidence="14">KasaAsao</strain>
        <tissue evidence="14">Whole Snail</tissue>
    </source>
</reference>
<keyword evidence="15" id="KW-1185">Reference proteome</keyword>
<evidence type="ECO:0000256" key="3">
    <source>
        <dbReference type="ARBA" id="ARBA00022614"/>
    </source>
</evidence>
<dbReference type="Pfam" id="PF13855">
    <property type="entry name" value="LRR_8"/>
    <property type="match status" value="3"/>
</dbReference>
<dbReference type="SUPFAM" id="SSF52058">
    <property type="entry name" value="L domain-like"/>
    <property type="match status" value="1"/>
</dbReference>
<evidence type="ECO:0000256" key="5">
    <source>
        <dbReference type="ARBA" id="ARBA00022729"/>
    </source>
</evidence>
<keyword evidence="10" id="KW-0325">Glycoprotein</keyword>
<comment type="caution">
    <text evidence="14">The sequence shown here is derived from an EMBL/GenBank/DDBJ whole genome shotgun (WGS) entry which is preliminary data.</text>
</comment>
<feature type="domain" description="TIR" evidence="13">
    <location>
        <begin position="756"/>
        <end position="897"/>
    </location>
</feature>
<feature type="signal peptide" evidence="12">
    <location>
        <begin position="1"/>
        <end position="22"/>
    </location>
</feature>
<evidence type="ECO:0000259" key="13">
    <source>
        <dbReference type="PROSITE" id="PS50104"/>
    </source>
</evidence>
<dbReference type="PANTHER" id="PTHR24365">
    <property type="entry name" value="TOLL-LIKE RECEPTOR"/>
    <property type="match status" value="1"/>
</dbReference>
<dbReference type="EMBL" id="JASAOG010000110">
    <property type="protein sequence ID" value="KAK0050849.1"/>
    <property type="molecule type" value="Genomic_DNA"/>
</dbReference>
<dbReference type="Pfam" id="PF01582">
    <property type="entry name" value="TIR"/>
    <property type="match status" value="1"/>
</dbReference>
<dbReference type="SMART" id="SM00369">
    <property type="entry name" value="LRR_TYP"/>
    <property type="match status" value="7"/>
</dbReference>
<feature type="transmembrane region" description="Helical" evidence="11">
    <location>
        <begin position="706"/>
        <end position="728"/>
    </location>
</feature>
<dbReference type="InterPro" id="IPR035897">
    <property type="entry name" value="Toll_tir_struct_dom_sf"/>
</dbReference>
<evidence type="ECO:0000256" key="8">
    <source>
        <dbReference type="ARBA" id="ARBA00023136"/>
    </source>
</evidence>
<evidence type="ECO:0000313" key="14">
    <source>
        <dbReference type="EMBL" id="KAK0050849.1"/>
    </source>
</evidence>
<proteinExistence type="inferred from homology"/>
<dbReference type="InterPro" id="IPR000157">
    <property type="entry name" value="TIR_dom"/>
</dbReference>
<gene>
    <name evidence="14" type="ORF">Bpfe_019770</name>
</gene>
<dbReference type="Gene3D" id="3.80.10.10">
    <property type="entry name" value="Ribonuclease Inhibitor"/>
    <property type="match status" value="3"/>
</dbReference>
<dbReference type="GO" id="GO:0038023">
    <property type="term" value="F:signaling receptor activity"/>
    <property type="evidence" value="ECO:0007669"/>
    <property type="project" value="TreeGrafter"/>
</dbReference>
<organism evidence="14 15">
    <name type="scientific">Biomphalaria pfeifferi</name>
    <name type="common">Bloodfluke planorb</name>
    <name type="synonym">Freshwater snail</name>
    <dbReference type="NCBI Taxonomy" id="112525"/>
    <lineage>
        <taxon>Eukaryota</taxon>
        <taxon>Metazoa</taxon>
        <taxon>Spiralia</taxon>
        <taxon>Lophotrochozoa</taxon>
        <taxon>Mollusca</taxon>
        <taxon>Gastropoda</taxon>
        <taxon>Heterobranchia</taxon>
        <taxon>Euthyneura</taxon>
        <taxon>Panpulmonata</taxon>
        <taxon>Hygrophila</taxon>
        <taxon>Lymnaeoidea</taxon>
        <taxon>Planorbidae</taxon>
        <taxon>Biomphalaria</taxon>
    </lineage>
</organism>
<evidence type="ECO:0000256" key="4">
    <source>
        <dbReference type="ARBA" id="ARBA00022692"/>
    </source>
</evidence>
<evidence type="ECO:0000313" key="15">
    <source>
        <dbReference type="Proteomes" id="UP001233172"/>
    </source>
</evidence>
<dbReference type="GO" id="GO:0005886">
    <property type="term" value="C:plasma membrane"/>
    <property type="evidence" value="ECO:0007669"/>
    <property type="project" value="TreeGrafter"/>
</dbReference>
<evidence type="ECO:0000256" key="11">
    <source>
        <dbReference type="SAM" id="Phobius"/>
    </source>
</evidence>
<dbReference type="Proteomes" id="UP001233172">
    <property type="component" value="Unassembled WGS sequence"/>
</dbReference>
<dbReference type="PANTHER" id="PTHR24365:SF541">
    <property type="entry name" value="PROTEIN TOLL-RELATED"/>
    <property type="match status" value="1"/>
</dbReference>
<dbReference type="PROSITE" id="PS50104">
    <property type="entry name" value="TIR"/>
    <property type="match status" value="1"/>
</dbReference>
<dbReference type="AlphaFoldDB" id="A0AAD8BA78"/>
<evidence type="ECO:0000256" key="6">
    <source>
        <dbReference type="ARBA" id="ARBA00022737"/>
    </source>
</evidence>
<dbReference type="SUPFAM" id="SSF52047">
    <property type="entry name" value="RNI-like"/>
    <property type="match status" value="1"/>
</dbReference>
<dbReference type="PROSITE" id="PS51450">
    <property type="entry name" value="LRR"/>
    <property type="match status" value="2"/>
</dbReference>
<dbReference type="InterPro" id="IPR001611">
    <property type="entry name" value="Leu-rich_rpt"/>
</dbReference>
<keyword evidence="9 14" id="KW-0675">Receptor</keyword>
<evidence type="ECO:0000256" key="12">
    <source>
        <dbReference type="SAM" id="SignalP"/>
    </source>
</evidence>
<keyword evidence="5 12" id="KW-0732">Signal</keyword>
<dbReference type="SMART" id="SM00255">
    <property type="entry name" value="TIR"/>
    <property type="match status" value="1"/>
</dbReference>
<keyword evidence="7 11" id="KW-1133">Transmembrane helix</keyword>
<sequence length="899" mass="102234">MTQSTCLVLLISSYFVIHPASLFSLVFNTASSSQNRSNQGNVLALNSLFQKESHPPTVYEFSQLSENAEQNKEKIDQQVPQLSSGDICEVVNQTMLNCSSRNLTDVPGGEYSSITKLHLQNNRITNLKYKAFIHFLNLERLNLENNLLTTLSLNCFCGLTKLKMLTLRSNHLLLNNVTFHPDIFSPLIHLEKLTINKNVPQNSIDNDSFNYPDKALSKLRNLVVLEMDGLKNKSLGPGFLYMTSLTNLTLAGYLIGNCHMGTLNADTFINVPGLKYLDLSSCYITGTKIHDFAFSHLSKLEILNLTHNEDIDIENLQKVFKSLYNITSLKTLSMHLIVNRYSLGICLDADSINYFPRYLETFDAQENNLEAVDRRVIRKLSPSLRVLNLSGNKFVFGTYLQDLKYMVNLQELYLNGGSFTYSLPVAYPFQLRSGKYSSSSNCTLYMATDRSSFSLFAIELPPNLTRLEMNGAGFTYRLTALNVSDNNLKVLHLKNNNFPSLEGPINGLHSLVHLDLYQSSVKYIKTTFFDTFTSIRELNLSNNLLGEFFLSQSDETLVFSKLKNLEILDLSSNGIHLLHFDLFRDLPRLHHLNLAFNTLTTTLGVDITKLSKLMCLDLTKTGISKIPETARKFIDGLNTSVFMGKCSISCECDNLDFLLWMVNSKAFDKTFKNYMCFYMDSSSRPITDGYKSTIEILRGKCTSHEILFFMVGCGTLFLFFLLLFGIIYRFRWKLRYLYYAAYLHYKKSGGEGGAKFKYDAFVSYDHADEETIVIHVCNELEARGLKLCVHGRDFRAGDYIASNVVKAVCSSKKTLVVLTKNLMNSYWCKYELQMANMEAVHTGRQVLIFLLVENIPQGELGVELLYNIRNNTYIPYPTEPCDTAFWDALWNKLANDIRD</sequence>
<evidence type="ECO:0000256" key="2">
    <source>
        <dbReference type="ARBA" id="ARBA00009634"/>
    </source>
</evidence>
<evidence type="ECO:0000256" key="1">
    <source>
        <dbReference type="ARBA" id="ARBA00004167"/>
    </source>
</evidence>